<evidence type="ECO:0000256" key="2">
    <source>
        <dbReference type="ARBA" id="ARBA00022670"/>
    </source>
</evidence>
<dbReference type="Gene3D" id="3.90.1720.30">
    <property type="entry name" value="PPPDE domains"/>
    <property type="match status" value="1"/>
</dbReference>
<organism evidence="5 6">
    <name type="scientific">Salix udensis</name>
    <dbReference type="NCBI Taxonomy" id="889485"/>
    <lineage>
        <taxon>Eukaryota</taxon>
        <taxon>Viridiplantae</taxon>
        <taxon>Streptophyta</taxon>
        <taxon>Embryophyta</taxon>
        <taxon>Tracheophyta</taxon>
        <taxon>Spermatophyta</taxon>
        <taxon>Magnoliopsida</taxon>
        <taxon>eudicotyledons</taxon>
        <taxon>Gunneridae</taxon>
        <taxon>Pentapetalae</taxon>
        <taxon>rosids</taxon>
        <taxon>fabids</taxon>
        <taxon>Malpighiales</taxon>
        <taxon>Salicaceae</taxon>
        <taxon>Saliceae</taxon>
        <taxon>Salix</taxon>
    </lineage>
</organism>
<evidence type="ECO:0000313" key="6">
    <source>
        <dbReference type="Proteomes" id="UP001162972"/>
    </source>
</evidence>
<evidence type="ECO:0000313" key="5">
    <source>
        <dbReference type="EMBL" id="KAJ6402785.1"/>
    </source>
</evidence>
<keyword evidence="3" id="KW-0378">Hydrolase</keyword>
<dbReference type="GO" id="GO:0101005">
    <property type="term" value="F:deubiquitinase activity"/>
    <property type="evidence" value="ECO:0007669"/>
    <property type="project" value="TreeGrafter"/>
</dbReference>
<dbReference type="GO" id="GO:0006508">
    <property type="term" value="P:proteolysis"/>
    <property type="evidence" value="ECO:0007669"/>
    <property type="project" value="UniProtKB-KW"/>
</dbReference>
<accession>A0AAD6JDA8</accession>
<dbReference type="Pfam" id="PF05903">
    <property type="entry name" value="Peptidase_C97"/>
    <property type="match status" value="1"/>
</dbReference>
<dbReference type="PANTHER" id="PTHR12378">
    <property type="entry name" value="DESUMOYLATING ISOPEPTIDASE"/>
    <property type="match status" value="1"/>
</dbReference>
<evidence type="ECO:0000256" key="1">
    <source>
        <dbReference type="ARBA" id="ARBA00008140"/>
    </source>
</evidence>
<proteinExistence type="inferred from homology"/>
<dbReference type="PANTHER" id="PTHR12378:SF83">
    <property type="entry name" value="PPPDE DOMAIN-CONTAINING PROTEIN"/>
    <property type="match status" value="1"/>
</dbReference>
<name>A0AAD6JDA8_9ROSI</name>
<dbReference type="EMBL" id="JAPFFJ010000018">
    <property type="protein sequence ID" value="KAJ6402785.1"/>
    <property type="molecule type" value="Genomic_DNA"/>
</dbReference>
<sequence length="146" mass="16279">MGGTLLCPLVSWAKQSQDFASSQKLNQQASVSITLGWKSMVWNMPLGPMTTHQAVSLRLNPDSALVSSLGNQYSWGQQSLDPKQVRDFMERQSANYNGDAYHLIAKNCNHFCEDTCYKLTGNQIPSMGESTSKNRFTLQLYTPRGP</sequence>
<gene>
    <name evidence="5" type="ORF">OIU84_014815</name>
</gene>
<evidence type="ECO:0000256" key="3">
    <source>
        <dbReference type="ARBA" id="ARBA00022801"/>
    </source>
</evidence>
<dbReference type="PROSITE" id="PS51858">
    <property type="entry name" value="PPPDE"/>
    <property type="match status" value="1"/>
</dbReference>
<reference evidence="5 6" key="1">
    <citation type="journal article" date="2023" name="Int. J. Mol. Sci.">
        <title>De Novo Assembly and Annotation of 11 Diverse Shrub Willow (Salix) Genomes Reveals Novel Gene Organization in Sex-Linked Regions.</title>
        <authorList>
            <person name="Hyden B."/>
            <person name="Feng K."/>
            <person name="Yates T.B."/>
            <person name="Jawdy S."/>
            <person name="Cereghino C."/>
            <person name="Smart L.B."/>
            <person name="Muchero W."/>
        </authorList>
    </citation>
    <scope>NUCLEOTIDE SEQUENCE [LARGE SCALE GENOMIC DNA]</scope>
    <source>
        <tissue evidence="5">Shoot tip</tissue>
    </source>
</reference>
<evidence type="ECO:0000259" key="4">
    <source>
        <dbReference type="PROSITE" id="PS51858"/>
    </source>
</evidence>
<keyword evidence="2" id="KW-0645">Protease</keyword>
<comment type="similarity">
    <text evidence="1">Belongs to the DeSI family.</text>
</comment>
<dbReference type="AlphaFoldDB" id="A0AAD6JDA8"/>
<dbReference type="GO" id="GO:0016579">
    <property type="term" value="P:protein deubiquitination"/>
    <property type="evidence" value="ECO:0007669"/>
    <property type="project" value="TreeGrafter"/>
</dbReference>
<dbReference type="InterPro" id="IPR008580">
    <property type="entry name" value="PPPDE_dom"/>
</dbReference>
<comment type="caution">
    <text evidence="5">The sequence shown here is derived from an EMBL/GenBank/DDBJ whole genome shotgun (WGS) entry which is preliminary data.</text>
</comment>
<feature type="domain" description="PPPDE" evidence="4">
    <location>
        <begin position="1"/>
        <end position="146"/>
    </location>
</feature>
<dbReference type="InterPro" id="IPR042266">
    <property type="entry name" value="PPPDE_sf"/>
</dbReference>
<protein>
    <recommendedName>
        <fullName evidence="4">PPPDE domain-containing protein</fullName>
    </recommendedName>
</protein>
<dbReference type="Proteomes" id="UP001162972">
    <property type="component" value="Chromosome 4"/>
</dbReference>
<keyword evidence="6" id="KW-1185">Reference proteome</keyword>